<name>A0ABR1EFK7_NECAM</name>
<accession>A0ABR1EFK7</accession>
<comment type="caution">
    <text evidence="1">The sequence shown here is derived from an EMBL/GenBank/DDBJ whole genome shotgun (WGS) entry which is preliminary data.</text>
</comment>
<sequence>MPVISKYFVLDPQVTELLRHTRALTIRKRSADSSLFLNKERQMQYIFAETVVQLEIGHICTCTSIASIYGSVVNLANLICDIDYNVFYGLFFVGDDLDQNSFLDLFES</sequence>
<reference evidence="1 2" key="1">
    <citation type="submission" date="2023-08" db="EMBL/GenBank/DDBJ databases">
        <title>A Necator americanus chromosomal reference genome.</title>
        <authorList>
            <person name="Ilik V."/>
            <person name="Petrzelkova K.J."/>
            <person name="Pardy F."/>
            <person name="Fuh T."/>
            <person name="Niatou-Singa F.S."/>
            <person name="Gouil Q."/>
            <person name="Baker L."/>
            <person name="Ritchie M.E."/>
            <person name="Jex A.R."/>
            <person name="Gazzola D."/>
            <person name="Li H."/>
            <person name="Toshio Fujiwara R."/>
            <person name="Zhan B."/>
            <person name="Aroian R.V."/>
            <person name="Pafco B."/>
            <person name="Schwarz E.M."/>
        </authorList>
    </citation>
    <scope>NUCLEOTIDE SEQUENCE [LARGE SCALE GENOMIC DNA]</scope>
    <source>
        <strain evidence="1 2">Aroian</strain>
        <tissue evidence="1">Whole animal</tissue>
    </source>
</reference>
<dbReference type="Proteomes" id="UP001303046">
    <property type="component" value="Unassembled WGS sequence"/>
</dbReference>
<protein>
    <submittedName>
        <fullName evidence="1">Uncharacterized protein</fullName>
    </submittedName>
</protein>
<evidence type="ECO:0000313" key="1">
    <source>
        <dbReference type="EMBL" id="KAK6761492.1"/>
    </source>
</evidence>
<gene>
    <name evidence="1" type="primary">Necator_chrX.g22692</name>
    <name evidence="1" type="ORF">RB195_022529</name>
</gene>
<organism evidence="1 2">
    <name type="scientific">Necator americanus</name>
    <name type="common">Human hookworm</name>
    <dbReference type="NCBI Taxonomy" id="51031"/>
    <lineage>
        <taxon>Eukaryota</taxon>
        <taxon>Metazoa</taxon>
        <taxon>Ecdysozoa</taxon>
        <taxon>Nematoda</taxon>
        <taxon>Chromadorea</taxon>
        <taxon>Rhabditida</taxon>
        <taxon>Rhabditina</taxon>
        <taxon>Rhabditomorpha</taxon>
        <taxon>Strongyloidea</taxon>
        <taxon>Ancylostomatidae</taxon>
        <taxon>Bunostominae</taxon>
        <taxon>Necator</taxon>
    </lineage>
</organism>
<dbReference type="EMBL" id="JAVFWL010000006">
    <property type="protein sequence ID" value="KAK6761492.1"/>
    <property type="molecule type" value="Genomic_DNA"/>
</dbReference>
<evidence type="ECO:0000313" key="2">
    <source>
        <dbReference type="Proteomes" id="UP001303046"/>
    </source>
</evidence>
<keyword evidence="2" id="KW-1185">Reference proteome</keyword>
<proteinExistence type="predicted"/>